<gene>
    <name evidence="1" type="ORF">KVT40_002442</name>
</gene>
<dbReference type="AlphaFoldDB" id="A0A8K0PKP3"/>
<comment type="caution">
    <text evidence="1">The sequence shown here is derived from an EMBL/GenBank/DDBJ whole genome shotgun (WGS) entry which is preliminary data.</text>
</comment>
<organism evidence="1 2">
    <name type="scientific">Elsinoe batatas</name>
    <dbReference type="NCBI Taxonomy" id="2601811"/>
    <lineage>
        <taxon>Eukaryota</taxon>
        <taxon>Fungi</taxon>
        <taxon>Dikarya</taxon>
        <taxon>Ascomycota</taxon>
        <taxon>Pezizomycotina</taxon>
        <taxon>Dothideomycetes</taxon>
        <taxon>Dothideomycetidae</taxon>
        <taxon>Myriangiales</taxon>
        <taxon>Elsinoaceae</taxon>
        <taxon>Elsinoe</taxon>
    </lineage>
</organism>
<evidence type="ECO:0000313" key="1">
    <source>
        <dbReference type="EMBL" id="KAG8630823.1"/>
    </source>
</evidence>
<reference evidence="1" key="1">
    <citation type="submission" date="2021-07" db="EMBL/GenBank/DDBJ databases">
        <title>Elsinoe batatas strain:CRI-CJ2 Genome sequencing and assembly.</title>
        <authorList>
            <person name="Huang L."/>
        </authorList>
    </citation>
    <scope>NUCLEOTIDE SEQUENCE</scope>
    <source>
        <strain evidence="1">CRI-CJ2</strain>
    </source>
</reference>
<keyword evidence="2" id="KW-1185">Reference proteome</keyword>
<evidence type="ECO:0000313" key="2">
    <source>
        <dbReference type="Proteomes" id="UP000809789"/>
    </source>
</evidence>
<sequence>MNCTTFFPVTHNLVDLYDYPGLDIIQLEPDSCMTVSEASPLTTSSPDYHRLCSASSMQQQQTMGNKNAFKSLEADSERVPLFPTWPTSHNDMLSRCEYPSYGVVSPACGTSHEDSHTFSCYVPSLVEPYELVSSPIVPSMSKGTINRYLL</sequence>
<accession>A0A8K0PKP3</accession>
<dbReference type="Proteomes" id="UP000809789">
    <property type="component" value="Unassembled WGS sequence"/>
</dbReference>
<proteinExistence type="predicted"/>
<name>A0A8K0PKP3_9PEZI</name>
<protein>
    <submittedName>
        <fullName evidence="1">Uncharacterized protein</fullName>
    </submittedName>
</protein>
<dbReference type="EMBL" id="JAESVG020000002">
    <property type="protein sequence ID" value="KAG8630823.1"/>
    <property type="molecule type" value="Genomic_DNA"/>
</dbReference>